<feature type="transmembrane region" description="Helical" evidence="7">
    <location>
        <begin position="20"/>
        <end position="37"/>
    </location>
</feature>
<dbReference type="GO" id="GO:0051604">
    <property type="term" value="P:protein maturation"/>
    <property type="evidence" value="ECO:0007669"/>
    <property type="project" value="InterPro"/>
</dbReference>
<comment type="caution">
    <text evidence="10">The sequence shown here is derived from an EMBL/GenBank/DDBJ whole genome shotgun (WGS) entry which is preliminary data.</text>
</comment>
<evidence type="ECO:0000256" key="4">
    <source>
        <dbReference type="ARBA" id="ARBA00022824"/>
    </source>
</evidence>
<evidence type="ECO:0000313" key="11">
    <source>
        <dbReference type="Proteomes" id="UP000539111"/>
    </source>
</evidence>
<feature type="transmembrane region" description="Helical" evidence="7">
    <location>
        <begin position="259"/>
        <end position="280"/>
    </location>
</feature>
<evidence type="ECO:0000256" key="5">
    <source>
        <dbReference type="ARBA" id="ARBA00022989"/>
    </source>
</evidence>
<dbReference type="Proteomes" id="UP000539111">
    <property type="component" value="Unassembled WGS sequence"/>
</dbReference>
<evidence type="ECO:0000256" key="6">
    <source>
        <dbReference type="ARBA" id="ARBA00023136"/>
    </source>
</evidence>
<proteinExistence type="inferred from homology"/>
<evidence type="ECO:0000256" key="7">
    <source>
        <dbReference type="SAM" id="Phobius"/>
    </source>
</evidence>
<comment type="similarity">
    <text evidence="2">Belongs to the lipase maturation factor family.</text>
</comment>
<evidence type="ECO:0000256" key="1">
    <source>
        <dbReference type="ARBA" id="ARBA00004477"/>
    </source>
</evidence>
<organism evidence="10 11">
    <name type="scientific">Spelaeicoccus albus</name>
    <dbReference type="NCBI Taxonomy" id="1280376"/>
    <lineage>
        <taxon>Bacteria</taxon>
        <taxon>Bacillati</taxon>
        <taxon>Actinomycetota</taxon>
        <taxon>Actinomycetes</taxon>
        <taxon>Micrococcales</taxon>
        <taxon>Brevibacteriaceae</taxon>
        <taxon>Spelaeicoccus</taxon>
    </lineage>
</organism>
<feature type="domain" description="Lipase maturation factor 1/2 C-terminal" evidence="9">
    <location>
        <begin position="332"/>
        <end position="469"/>
    </location>
</feature>
<feature type="transmembrane region" description="Helical" evidence="7">
    <location>
        <begin position="75"/>
        <end position="94"/>
    </location>
</feature>
<evidence type="ECO:0000313" key="10">
    <source>
        <dbReference type="EMBL" id="NYI68447.1"/>
    </source>
</evidence>
<keyword evidence="6 7" id="KW-0472">Membrane</keyword>
<dbReference type="InterPro" id="IPR009613">
    <property type="entry name" value="LMF"/>
</dbReference>
<evidence type="ECO:0000259" key="9">
    <source>
        <dbReference type="Pfam" id="PF25179"/>
    </source>
</evidence>
<dbReference type="PANTHER" id="PTHR14463">
    <property type="entry name" value="LIPASE MATURATION FACTOR"/>
    <property type="match status" value="1"/>
</dbReference>
<evidence type="ECO:0000256" key="2">
    <source>
        <dbReference type="ARBA" id="ARBA00005512"/>
    </source>
</evidence>
<keyword evidence="3 7" id="KW-0812">Transmembrane</keyword>
<feature type="transmembrane region" description="Helical" evidence="7">
    <location>
        <begin position="124"/>
        <end position="143"/>
    </location>
</feature>
<dbReference type="RefSeq" id="WP_179428795.1">
    <property type="nucleotide sequence ID" value="NZ_JACBZP010000001.1"/>
</dbReference>
<reference evidence="10 11" key="1">
    <citation type="submission" date="2020-07" db="EMBL/GenBank/DDBJ databases">
        <title>Sequencing the genomes of 1000 actinobacteria strains.</title>
        <authorList>
            <person name="Klenk H.-P."/>
        </authorList>
    </citation>
    <scope>NUCLEOTIDE SEQUENCE [LARGE SCALE GENOMIC DNA]</scope>
    <source>
        <strain evidence="10 11">DSM 26341</strain>
    </source>
</reference>
<name>A0A7Z0D3Y9_9MICO</name>
<feature type="transmembrane region" description="Helical" evidence="7">
    <location>
        <begin position="292"/>
        <end position="314"/>
    </location>
</feature>
<dbReference type="Pfam" id="PF25179">
    <property type="entry name" value="LMF1_C"/>
    <property type="match status" value="1"/>
</dbReference>
<feature type="transmembrane region" description="Helical" evidence="7">
    <location>
        <begin position="100"/>
        <end position="117"/>
    </location>
</feature>
<sequence length="477" mass="53189">MSEFLTWFSAGDQRFARLVLQRGIAAVFAVAFFNAACQFRPLLGTHGLLPATDLLAATKFRQTPSIFHWRYSDGLLLVVAWTGVVVALVVVAGLPQLGPFWLPLAAFGVLWALYLSIVNVGRTFYGYGWESLLLEAGFLAAFLGSDRTAPPAAILWLTRWLVFRVEFGAGLIKIRGDTVWRDLTALYYHHETQPMPNPLSRYFHHLPRPLHRIEVLGNHFAQLVVPFLLFAPQPIASIAAAVIIVTQLWLVLSGNFSWLNVVTMVLAFSALGDAQVGLLIPSVGGGLPPISVPFAAIIAAVTVFVLILSVRPALNLVSRRQLMNASFNPYHLVGAYGAFGSITRTRNEVVIECTGSRTLDADTVWHEYEFKGKPGDVRRIPRQFAPYHLRLDWQMWFLGLGASGQWFPALLTKLLQADRAVLKLIRVDPMAGARPTWVRATLWEYRFSTNAERRETGNDWVRTYLAEIVSPRSLSPK</sequence>
<evidence type="ECO:0000256" key="3">
    <source>
        <dbReference type="ARBA" id="ARBA00022692"/>
    </source>
</evidence>
<dbReference type="InterPro" id="IPR057434">
    <property type="entry name" value="LMF1/2_N"/>
</dbReference>
<keyword evidence="11" id="KW-1185">Reference proteome</keyword>
<evidence type="ECO:0000259" key="8">
    <source>
        <dbReference type="Pfam" id="PF06762"/>
    </source>
</evidence>
<accession>A0A7Z0D3Y9</accession>
<feature type="domain" description="Lipase maturation factor 1/2 N-terminal" evidence="8">
    <location>
        <begin position="125"/>
        <end position="276"/>
    </location>
</feature>
<keyword evidence="4" id="KW-0256">Endoplasmic reticulum</keyword>
<keyword evidence="5 7" id="KW-1133">Transmembrane helix</keyword>
<gene>
    <name evidence="10" type="ORF">BJY26_002753</name>
</gene>
<evidence type="ECO:0008006" key="12">
    <source>
        <dbReference type="Google" id="ProtNLM"/>
    </source>
</evidence>
<dbReference type="InterPro" id="IPR057433">
    <property type="entry name" value="LMF1/2_C"/>
</dbReference>
<comment type="subcellular location">
    <subcellularLocation>
        <location evidence="1">Endoplasmic reticulum membrane</location>
        <topology evidence="1">Multi-pass membrane protein</topology>
    </subcellularLocation>
</comment>
<dbReference type="AlphaFoldDB" id="A0A7Z0D3Y9"/>
<dbReference type="EMBL" id="JACBZP010000001">
    <property type="protein sequence ID" value="NYI68447.1"/>
    <property type="molecule type" value="Genomic_DNA"/>
</dbReference>
<dbReference type="Pfam" id="PF06762">
    <property type="entry name" value="LMF1"/>
    <property type="match status" value="1"/>
</dbReference>
<dbReference type="PANTHER" id="PTHR14463:SF10">
    <property type="entry name" value="LIPASE MATURATION FACTOR 1"/>
    <property type="match status" value="1"/>
</dbReference>
<protein>
    <recommendedName>
        <fullName evidence="12">Lipase maturation factor</fullName>
    </recommendedName>
</protein>